<feature type="signal peptide" evidence="2">
    <location>
        <begin position="1"/>
        <end position="24"/>
    </location>
</feature>
<gene>
    <name evidence="3" type="ORF">C8E97_4533</name>
</gene>
<sequence length="203" mass="20994">MRKTSLPSVAVAVALALTSTAASVASVASVASAGEAQPTDGLPWEKLYRADKAETITSLAFTACVSKVDPVKRKFSATVTVTTKDQTPPTGNCATARIKSVPTGFASIPSGSATGGGTPRAGVAVRDENYGPKTYDDLDPANPPEAVLSACKGDNPPPDGARQMAAFVWLAKRHMLQAQEPTDQRPAADCSEITPLKLPTPES</sequence>
<accession>A0A495W4Y9</accession>
<name>A0A495W4Y9_9PSEU</name>
<dbReference type="Proteomes" id="UP000282084">
    <property type="component" value="Unassembled WGS sequence"/>
</dbReference>
<dbReference type="AlphaFoldDB" id="A0A495W4Y9"/>
<feature type="chain" id="PRO_5038448681" evidence="2">
    <location>
        <begin position="25"/>
        <end position="203"/>
    </location>
</feature>
<evidence type="ECO:0000256" key="2">
    <source>
        <dbReference type="SAM" id="SignalP"/>
    </source>
</evidence>
<feature type="region of interest" description="Disordered" evidence="1">
    <location>
        <begin position="178"/>
        <end position="203"/>
    </location>
</feature>
<keyword evidence="4" id="KW-1185">Reference proteome</keyword>
<organism evidence="3 4">
    <name type="scientific">Saccharothrix australiensis</name>
    <dbReference type="NCBI Taxonomy" id="2072"/>
    <lineage>
        <taxon>Bacteria</taxon>
        <taxon>Bacillati</taxon>
        <taxon>Actinomycetota</taxon>
        <taxon>Actinomycetes</taxon>
        <taxon>Pseudonocardiales</taxon>
        <taxon>Pseudonocardiaceae</taxon>
        <taxon>Saccharothrix</taxon>
    </lineage>
</organism>
<evidence type="ECO:0000313" key="3">
    <source>
        <dbReference type="EMBL" id="RKT55845.1"/>
    </source>
</evidence>
<keyword evidence="2" id="KW-0732">Signal</keyword>
<comment type="caution">
    <text evidence="3">The sequence shown here is derived from an EMBL/GenBank/DDBJ whole genome shotgun (WGS) entry which is preliminary data.</text>
</comment>
<proteinExistence type="predicted"/>
<evidence type="ECO:0000313" key="4">
    <source>
        <dbReference type="Proteomes" id="UP000282084"/>
    </source>
</evidence>
<dbReference type="EMBL" id="RBXO01000001">
    <property type="protein sequence ID" value="RKT55845.1"/>
    <property type="molecule type" value="Genomic_DNA"/>
</dbReference>
<evidence type="ECO:0000256" key="1">
    <source>
        <dbReference type="SAM" id="MobiDB-lite"/>
    </source>
</evidence>
<protein>
    <submittedName>
        <fullName evidence="3">Uncharacterized protein</fullName>
    </submittedName>
</protein>
<reference evidence="3 4" key="1">
    <citation type="submission" date="2018-10" db="EMBL/GenBank/DDBJ databases">
        <title>Sequencing the genomes of 1000 actinobacteria strains.</title>
        <authorList>
            <person name="Klenk H.-P."/>
        </authorList>
    </citation>
    <scope>NUCLEOTIDE SEQUENCE [LARGE SCALE GENOMIC DNA]</scope>
    <source>
        <strain evidence="3 4">DSM 43800</strain>
    </source>
</reference>